<evidence type="ECO:0000313" key="2">
    <source>
        <dbReference type="Proteomes" id="UP000321816"/>
    </source>
</evidence>
<dbReference type="KEGG" id="ahal:FTX54_015830"/>
<gene>
    <name evidence="1" type="ORF">FTX54_015830</name>
</gene>
<dbReference type="Proteomes" id="UP000321816">
    <property type="component" value="Chromosome"/>
</dbReference>
<sequence>MLTKQMTSAEELVKKWIEQQKEDGKTEAQLRKTMFVYGDRVMEIEADEEEKLQISEKNDQDIVIFRTPEPQPGPFCRCCSMEYDNEKEALQCCAYID</sequence>
<name>A0A5C7FLB6_9BACI</name>
<dbReference type="AlphaFoldDB" id="A0A5C7FLB6"/>
<dbReference type="RefSeq" id="WP_147802690.1">
    <property type="nucleotide sequence ID" value="NZ_CP144914.1"/>
</dbReference>
<keyword evidence="2" id="KW-1185">Reference proteome</keyword>
<evidence type="ECO:0000313" key="1">
    <source>
        <dbReference type="EMBL" id="WWD79844.1"/>
    </source>
</evidence>
<accession>A0A5C7FLB6</accession>
<protein>
    <submittedName>
        <fullName evidence="1">Uncharacterized protein</fullName>
    </submittedName>
</protein>
<reference evidence="1 2" key="1">
    <citation type="submission" date="2024-01" db="EMBL/GenBank/DDBJ databases">
        <title>Complete Genome Sequence of Alkalicoccus halolimnae BZ-SZ-XJ29T, a Moderately Halophilic Bacterium Isolated from a Salt Lake.</title>
        <authorList>
            <person name="Zhao B."/>
        </authorList>
    </citation>
    <scope>NUCLEOTIDE SEQUENCE [LARGE SCALE GENOMIC DNA]</scope>
    <source>
        <strain evidence="1 2">BZ-SZ-XJ29</strain>
    </source>
</reference>
<dbReference type="OrthoDB" id="2381815at2"/>
<dbReference type="EMBL" id="CP144914">
    <property type="protein sequence ID" value="WWD79844.1"/>
    <property type="molecule type" value="Genomic_DNA"/>
</dbReference>
<proteinExistence type="predicted"/>
<organism evidence="1 2">
    <name type="scientific">Alkalicoccus halolimnae</name>
    <dbReference type="NCBI Taxonomy" id="1667239"/>
    <lineage>
        <taxon>Bacteria</taxon>
        <taxon>Bacillati</taxon>
        <taxon>Bacillota</taxon>
        <taxon>Bacilli</taxon>
        <taxon>Bacillales</taxon>
        <taxon>Bacillaceae</taxon>
        <taxon>Alkalicoccus</taxon>
    </lineage>
</organism>